<protein>
    <recommendedName>
        <fullName evidence="3">Helicase-associated domain-containing protein</fullName>
    </recommendedName>
</protein>
<evidence type="ECO:0000313" key="2">
    <source>
        <dbReference type="Proteomes" id="UP000002640"/>
    </source>
</evidence>
<organism evidence="1 2">
    <name type="scientific">Phytophthora sojae (strain P6497)</name>
    <name type="common">Soybean stem and root rot agent</name>
    <name type="synonym">Phytophthora megasperma f. sp. glycines</name>
    <dbReference type="NCBI Taxonomy" id="1094619"/>
    <lineage>
        <taxon>Eukaryota</taxon>
        <taxon>Sar</taxon>
        <taxon>Stramenopiles</taxon>
        <taxon>Oomycota</taxon>
        <taxon>Peronosporomycetes</taxon>
        <taxon>Peronosporales</taxon>
        <taxon>Peronosporaceae</taxon>
        <taxon>Phytophthora</taxon>
    </lineage>
</organism>
<dbReference type="PANTHER" id="PTHR37066">
    <property type="entry name" value="HELICASE-ASSOCIATED"/>
    <property type="match status" value="1"/>
</dbReference>
<evidence type="ECO:0000313" key="1">
    <source>
        <dbReference type="EMBL" id="EGZ28844.1"/>
    </source>
</evidence>
<proteinExistence type="predicted"/>
<reference evidence="1 2" key="1">
    <citation type="journal article" date="2006" name="Science">
        <title>Phytophthora genome sequences uncover evolutionary origins and mechanisms of pathogenesis.</title>
        <authorList>
            <person name="Tyler B.M."/>
            <person name="Tripathy S."/>
            <person name="Zhang X."/>
            <person name="Dehal P."/>
            <person name="Jiang R.H."/>
            <person name="Aerts A."/>
            <person name="Arredondo F.D."/>
            <person name="Baxter L."/>
            <person name="Bensasson D."/>
            <person name="Beynon J.L."/>
            <person name="Chapman J."/>
            <person name="Damasceno C.M."/>
            <person name="Dorrance A.E."/>
            <person name="Dou D."/>
            <person name="Dickerman A.W."/>
            <person name="Dubchak I.L."/>
            <person name="Garbelotto M."/>
            <person name="Gijzen M."/>
            <person name="Gordon S.G."/>
            <person name="Govers F."/>
            <person name="Grunwald N.J."/>
            <person name="Huang W."/>
            <person name="Ivors K.L."/>
            <person name="Jones R.W."/>
            <person name="Kamoun S."/>
            <person name="Krampis K."/>
            <person name="Lamour K.H."/>
            <person name="Lee M.K."/>
            <person name="McDonald W.H."/>
            <person name="Medina M."/>
            <person name="Meijer H.J."/>
            <person name="Nordberg E.K."/>
            <person name="Maclean D.J."/>
            <person name="Ospina-Giraldo M.D."/>
            <person name="Morris P.F."/>
            <person name="Phuntumart V."/>
            <person name="Putnam N.H."/>
            <person name="Rash S."/>
            <person name="Rose J.K."/>
            <person name="Sakihama Y."/>
            <person name="Salamov A.A."/>
            <person name="Savidor A."/>
            <person name="Scheuring C.F."/>
            <person name="Smith B.M."/>
            <person name="Sobral B.W."/>
            <person name="Terry A."/>
            <person name="Torto-Alalibo T.A."/>
            <person name="Win J."/>
            <person name="Xu Z."/>
            <person name="Zhang H."/>
            <person name="Grigoriev I.V."/>
            <person name="Rokhsar D.S."/>
            <person name="Boore J.L."/>
        </authorList>
    </citation>
    <scope>NUCLEOTIDE SEQUENCE [LARGE SCALE GENOMIC DNA]</scope>
    <source>
        <strain evidence="1 2">P6497</strain>
    </source>
</reference>
<dbReference type="InParanoid" id="G4YKL2"/>
<dbReference type="OMA" id="SHGHTID"/>
<dbReference type="AlphaFoldDB" id="G4YKL2"/>
<dbReference type="KEGG" id="psoj:PHYSODRAFT_467472"/>
<keyword evidence="2" id="KW-1185">Reference proteome</keyword>
<dbReference type="STRING" id="1094619.G4YKL2"/>
<sequence>LKTYKEIYGDLLVNQRFVMPGGGPQWPKPTWGLKLGFHVNTLRSISAYSEYVDRDREELKNLGFCLSSYDQKWRETVLPALETYHRIYGDCNIATLFVVPEEDPWPPSTWDIRLGFIARNIRNRGDFPQQVARDSDRLEHIGFQWSAAKWKYGVMPALTTYALTFGSADIPSDFGVPWEDLWPAASRGLNLGELATNVVKRRRFAYFIEIDAGSAGVLLVS</sequence>
<dbReference type="EMBL" id="JH159151">
    <property type="protein sequence ID" value="EGZ28844.1"/>
    <property type="molecule type" value="Genomic_DNA"/>
</dbReference>
<feature type="non-terminal residue" evidence="1">
    <location>
        <position position="1"/>
    </location>
</feature>
<evidence type="ECO:0008006" key="3">
    <source>
        <dbReference type="Google" id="ProtNLM"/>
    </source>
</evidence>
<dbReference type="PANTHER" id="PTHR37066:SF1">
    <property type="entry name" value="LNS2_PITP DOMAIN-CONTAINING PROTEIN"/>
    <property type="match status" value="1"/>
</dbReference>
<dbReference type="RefSeq" id="XP_009516119.1">
    <property type="nucleotide sequence ID" value="XM_009517824.1"/>
</dbReference>
<name>G4YKL2_PHYSP</name>
<gene>
    <name evidence="1" type="ORF">PHYSODRAFT_467472</name>
</gene>
<dbReference type="GeneID" id="20653566"/>
<dbReference type="Proteomes" id="UP000002640">
    <property type="component" value="Unassembled WGS sequence"/>
</dbReference>
<accession>G4YKL2</accession>